<dbReference type="Pfam" id="PF06863">
    <property type="entry name" value="DUF1254"/>
    <property type="match status" value="1"/>
</dbReference>
<evidence type="ECO:0000313" key="3">
    <source>
        <dbReference type="EMBL" id="CUS04809.2"/>
    </source>
</evidence>
<dbReference type="InterPro" id="IPR010679">
    <property type="entry name" value="DUF1254"/>
</dbReference>
<dbReference type="Gene3D" id="2.60.40.1610">
    <property type="entry name" value="Domain of unknown function DUF1254"/>
    <property type="match status" value="1"/>
</dbReference>
<proteinExistence type="predicted"/>
<feature type="domain" description="DUF1214" evidence="1">
    <location>
        <begin position="343"/>
        <end position="446"/>
    </location>
</feature>
<dbReference type="KEGG" id="pbf:CFX0092_A2931"/>
<reference evidence="3" key="1">
    <citation type="submission" date="2016-01" db="EMBL/GenBank/DDBJ databases">
        <authorList>
            <person name="Mcilroy J.S."/>
            <person name="Karst M S."/>
            <person name="Albertsen M."/>
        </authorList>
    </citation>
    <scope>NUCLEOTIDE SEQUENCE</scope>
    <source>
        <strain evidence="3">Cfx-K</strain>
    </source>
</reference>
<dbReference type="PANTHER" id="PTHR36509">
    <property type="entry name" value="BLL3101 PROTEIN"/>
    <property type="match status" value="1"/>
</dbReference>
<evidence type="ECO:0008006" key="5">
    <source>
        <dbReference type="Google" id="ProtNLM"/>
    </source>
</evidence>
<evidence type="ECO:0000259" key="1">
    <source>
        <dbReference type="Pfam" id="PF06742"/>
    </source>
</evidence>
<accession>A0A160T5P4</accession>
<dbReference type="PANTHER" id="PTHR36509:SF2">
    <property type="entry name" value="BLL3101 PROTEIN"/>
    <property type="match status" value="1"/>
</dbReference>
<dbReference type="InterPro" id="IPR010621">
    <property type="entry name" value="DUF1214"/>
</dbReference>
<dbReference type="EMBL" id="LN890655">
    <property type="protein sequence ID" value="CUS04809.2"/>
    <property type="molecule type" value="Genomic_DNA"/>
</dbReference>
<dbReference type="Pfam" id="PF06742">
    <property type="entry name" value="DUF1214"/>
    <property type="match status" value="1"/>
</dbReference>
<dbReference type="Proteomes" id="UP000215027">
    <property type="component" value="Chromosome I"/>
</dbReference>
<dbReference type="OrthoDB" id="40820at2"/>
<gene>
    <name evidence="3" type="ORF">CFX0092_A2931</name>
</gene>
<name>A0A160T5P4_9CHLR</name>
<dbReference type="AlphaFoldDB" id="A0A160T5P4"/>
<dbReference type="InterPro" id="IPR037050">
    <property type="entry name" value="DUF1254_sf"/>
</dbReference>
<feature type="domain" description="DUF1254" evidence="2">
    <location>
        <begin position="74"/>
        <end position="204"/>
    </location>
</feature>
<evidence type="ECO:0000313" key="4">
    <source>
        <dbReference type="Proteomes" id="UP000215027"/>
    </source>
</evidence>
<dbReference type="InterPro" id="IPR037049">
    <property type="entry name" value="DUF1214_C_sf"/>
</dbReference>
<keyword evidence="4" id="KW-1185">Reference proteome</keyword>
<sequence length="463" mass="51247">MHRSTWGGAQTGWVAALAYRRGHPDHCNKDTEEMNPLSFIAQEAFIYGYPIVDGYNVLYNYTLDKASGEYKAPFNQVGHNRNVATPDDRAVVSMNVDTPYSFVWLDLRAEPQVLTVPSFEADRYVSVQLIDLYTYIVGYISPRTNGHGGGDFLVAGPDWRGEPPTGVKAVFHSPTQFVLALYRTQLLSPEDIDRVHELQNQYQVCGLSAYEGAPPPPALPFAEVRPIDVRRDSESLEFFTILNAMLAYMPVLNDEIALRRSFSEIGLVPGAPFAAPDEAAREALVEGMRQGLQAMYGRAQTVRSSAEIFGSREQLGNDYLSRAVGTLLGIYGNAAEEYLGVGYQTDADGRPFDGNRRYTIKFAADGLPPVGAFWSITAYNADKFLLRNPIDRYVINSVMLPSLRRDADGGFTLYLQHESPGAEREANWLPVSADAFNLAFRTYQPGPAIMDGTWQAPPVVCVA</sequence>
<dbReference type="Gene3D" id="2.60.120.600">
    <property type="entry name" value="Domain of unknown function DUF1214, C-terminal domain"/>
    <property type="match status" value="1"/>
</dbReference>
<evidence type="ECO:0000259" key="2">
    <source>
        <dbReference type="Pfam" id="PF06863"/>
    </source>
</evidence>
<protein>
    <recommendedName>
        <fullName evidence="5">Cell envelope protein</fullName>
    </recommendedName>
</protein>
<dbReference type="RefSeq" id="WP_157913174.1">
    <property type="nucleotide sequence ID" value="NZ_LN890655.1"/>
</dbReference>
<dbReference type="SUPFAM" id="SSF160935">
    <property type="entry name" value="VPA0735-like"/>
    <property type="match status" value="1"/>
</dbReference>
<organism evidence="3 4">
    <name type="scientific">Candidatus Promineifilum breve</name>
    <dbReference type="NCBI Taxonomy" id="1806508"/>
    <lineage>
        <taxon>Bacteria</taxon>
        <taxon>Bacillati</taxon>
        <taxon>Chloroflexota</taxon>
        <taxon>Ardenticatenia</taxon>
        <taxon>Candidatus Promineifilales</taxon>
        <taxon>Candidatus Promineifilaceae</taxon>
        <taxon>Candidatus Promineifilum</taxon>
    </lineage>
</organism>